<dbReference type="EMBL" id="LK022848">
    <property type="protein sequence ID" value="CDR05207.1"/>
    <property type="molecule type" value="Genomic_DNA"/>
</dbReference>
<keyword evidence="3" id="KW-1185">Reference proteome</keyword>
<dbReference type="RefSeq" id="WP_107073258.1">
    <property type="nucleotide sequence ID" value="NZ_BAABDR010000012.1"/>
</dbReference>
<gene>
    <name evidence="2" type="ORF">J2Z30_007507</name>
    <name evidence="1" type="ORF">SIRAN2175</name>
</gene>
<reference evidence="1" key="1">
    <citation type="submission" date="2014-05" db="EMBL/GenBank/DDBJ databases">
        <authorList>
            <person name="Horn Fabian"/>
        </authorList>
    </citation>
    <scope>NUCLEOTIDE SEQUENCE</scope>
</reference>
<dbReference type="Proteomes" id="UP000756710">
    <property type="component" value="Unassembled WGS sequence"/>
</dbReference>
<evidence type="ECO:0000313" key="1">
    <source>
        <dbReference type="EMBL" id="CDR05207.1"/>
    </source>
</evidence>
<dbReference type="HOGENOM" id="CLU_1336895_0_0_11"/>
<dbReference type="InterPro" id="IPR009319">
    <property type="entry name" value="Phage_A118_VSP1"/>
</dbReference>
<dbReference type="Pfam" id="PF06152">
    <property type="entry name" value="Phage_min_cap2"/>
    <property type="match status" value="1"/>
</dbReference>
<dbReference type="AlphaFoldDB" id="A0A060ZQ80"/>
<evidence type="ECO:0000313" key="2">
    <source>
        <dbReference type="EMBL" id="MBP2066458.1"/>
    </source>
</evidence>
<accession>A0A060ZQ80</accession>
<dbReference type="EMBL" id="JAGGLR010000025">
    <property type="protein sequence ID" value="MBP2066458.1"/>
    <property type="molecule type" value="Genomic_DNA"/>
</dbReference>
<evidence type="ECO:0000313" key="3">
    <source>
        <dbReference type="Proteomes" id="UP000756710"/>
    </source>
</evidence>
<proteinExistence type="predicted"/>
<reference evidence="2 3" key="2">
    <citation type="submission" date="2021-03" db="EMBL/GenBank/DDBJ databases">
        <title>Genomic Encyclopedia of Type Strains, Phase IV (KMG-IV): sequencing the most valuable type-strain genomes for metagenomic binning, comparative biology and taxonomic classification.</title>
        <authorList>
            <person name="Goeker M."/>
        </authorList>
    </citation>
    <scope>NUCLEOTIDE SEQUENCE [LARGE SCALE GENOMIC DNA]</scope>
    <source>
        <strain evidence="2 3">DSM 41954</strain>
    </source>
</reference>
<protein>
    <submittedName>
        <fullName evidence="1">Uncharacterized protein</fullName>
    </submittedName>
</protein>
<organism evidence="1">
    <name type="scientific">Streptomyces iranensis</name>
    <dbReference type="NCBI Taxonomy" id="576784"/>
    <lineage>
        <taxon>Bacteria</taxon>
        <taxon>Bacillati</taxon>
        <taxon>Actinomycetota</taxon>
        <taxon>Actinomycetes</taxon>
        <taxon>Kitasatosporales</taxon>
        <taxon>Streptomycetaceae</taxon>
        <taxon>Streptomyces</taxon>
        <taxon>Streptomyces violaceusniger group</taxon>
    </lineage>
</organism>
<sequence>MVEPLTERTRDLYAAAELHLAGIIARLLADGLDAPGWAERKLTAVTALRRSAQGVDELGKAVRLDVFDAIAEAYNTGHRAAVAELGALPDRARQLVDEITPNAQAVDHLAQETVDVVTSTHRSILRTIVDKFRAIVAEVTTDGALALLVQRHDQSDETQKGHARRLNAHDARLDTLERARWPLPSVAALVALCGLLLSLRQLTSR</sequence>
<name>A0A060ZQ80_9ACTN</name>